<protein>
    <recommendedName>
        <fullName evidence="3">HPt domain-containing protein</fullName>
    </recommendedName>
</protein>
<dbReference type="GO" id="GO:0000160">
    <property type="term" value="P:phosphorelay signal transduction system"/>
    <property type="evidence" value="ECO:0007669"/>
    <property type="project" value="InterPro"/>
</dbReference>
<dbReference type="Proteomes" id="UP000536179">
    <property type="component" value="Unassembled WGS sequence"/>
</dbReference>
<sequence length="116" mass="12692">MSKLSSEQRQRFASAIERVGDDEDILIVLAEMASEDAPVLMKKLEGEISNGFFDATAQTAHALKGLLSTFETGEPVEGLQSLIDSARQGDEKETTQLFNTLKPELLKLVDLVSQLP</sequence>
<dbReference type="RefSeq" id="WP_246418995.1">
    <property type="nucleotide sequence ID" value="NZ_JACHXU010000001.1"/>
</dbReference>
<dbReference type="SUPFAM" id="SSF47226">
    <property type="entry name" value="Histidine-containing phosphotransfer domain, HPT domain"/>
    <property type="match status" value="1"/>
</dbReference>
<reference evidence="1 2" key="1">
    <citation type="submission" date="2020-08" db="EMBL/GenBank/DDBJ databases">
        <title>Genomic Encyclopedia of Type Strains, Phase III (KMG-III): the genomes of soil and plant-associated and newly described type strains.</title>
        <authorList>
            <person name="Whitman W."/>
        </authorList>
    </citation>
    <scope>NUCLEOTIDE SEQUENCE [LARGE SCALE GENOMIC DNA]</scope>
    <source>
        <strain evidence="1 2">CECT 8075</strain>
    </source>
</reference>
<gene>
    <name evidence="1" type="ORF">FHS27_000463</name>
</gene>
<accession>A0A7W5H3U9</accession>
<organism evidence="1 2">
    <name type="scientific">Aporhodopirellula rubra</name>
    <dbReference type="NCBI Taxonomy" id="980271"/>
    <lineage>
        <taxon>Bacteria</taxon>
        <taxon>Pseudomonadati</taxon>
        <taxon>Planctomycetota</taxon>
        <taxon>Planctomycetia</taxon>
        <taxon>Pirellulales</taxon>
        <taxon>Pirellulaceae</taxon>
        <taxon>Aporhodopirellula</taxon>
    </lineage>
</organism>
<comment type="caution">
    <text evidence="1">The sequence shown here is derived from an EMBL/GenBank/DDBJ whole genome shotgun (WGS) entry which is preliminary data.</text>
</comment>
<evidence type="ECO:0000313" key="2">
    <source>
        <dbReference type="Proteomes" id="UP000536179"/>
    </source>
</evidence>
<dbReference type="InterPro" id="IPR036641">
    <property type="entry name" value="HPT_dom_sf"/>
</dbReference>
<keyword evidence="2" id="KW-1185">Reference proteome</keyword>
<dbReference type="EMBL" id="JACHXU010000001">
    <property type="protein sequence ID" value="MBB3204699.1"/>
    <property type="molecule type" value="Genomic_DNA"/>
</dbReference>
<dbReference type="AlphaFoldDB" id="A0A7W5H3U9"/>
<name>A0A7W5H3U9_9BACT</name>
<evidence type="ECO:0000313" key="1">
    <source>
        <dbReference type="EMBL" id="MBB3204699.1"/>
    </source>
</evidence>
<evidence type="ECO:0008006" key="3">
    <source>
        <dbReference type="Google" id="ProtNLM"/>
    </source>
</evidence>
<dbReference type="Gene3D" id="1.20.120.160">
    <property type="entry name" value="HPT domain"/>
    <property type="match status" value="1"/>
</dbReference>
<proteinExistence type="predicted"/>